<keyword evidence="8" id="KW-0143">Chaperone</keyword>
<dbReference type="InterPro" id="IPR012420">
    <property type="entry name" value="Cbp4"/>
</dbReference>
<dbReference type="GeneID" id="85492272"/>
<dbReference type="GO" id="GO:0005743">
    <property type="term" value="C:mitochondrial inner membrane"/>
    <property type="evidence" value="ECO:0007669"/>
    <property type="project" value="UniProtKB-SubCell"/>
</dbReference>
<keyword evidence="12" id="KW-1185">Reference proteome</keyword>
<accession>A0AA48KZ96</accession>
<gene>
    <name evidence="11" type="ORF">CcaverHIS019_0111190</name>
</gene>
<keyword evidence="6" id="KW-0496">Mitochondrion</keyword>
<sequence>MSGKILWGRWLGVTTILMGVGYTLLKVATPTEEEFYNSLSPDLKRKVDEVRAQRAALENSKTVQAKLEAASDDGKDPYF</sequence>
<keyword evidence="4" id="KW-0999">Mitochondrion inner membrane</keyword>
<dbReference type="EMBL" id="AP028212">
    <property type="protein sequence ID" value="BEI88401.1"/>
    <property type="molecule type" value="Genomic_DNA"/>
</dbReference>
<comment type="function">
    <text evidence="9">Essential for the assembly of ubiquinol-cytochrome c reductase. It has a direct effect on the correct occurrence of the Rieske protein, core 4, core 5 and apocytochrome b.</text>
</comment>
<dbReference type="Pfam" id="PF07960">
    <property type="entry name" value="CBP4"/>
    <property type="match status" value="1"/>
</dbReference>
<keyword evidence="7 10" id="KW-0472">Membrane</keyword>
<evidence type="ECO:0008006" key="13">
    <source>
        <dbReference type="Google" id="ProtNLM"/>
    </source>
</evidence>
<protein>
    <recommendedName>
        <fullName evidence="13">Cytochrome b mRNA-processing protein 4</fullName>
    </recommendedName>
</protein>
<evidence type="ECO:0000256" key="2">
    <source>
        <dbReference type="ARBA" id="ARBA00006780"/>
    </source>
</evidence>
<evidence type="ECO:0000313" key="11">
    <source>
        <dbReference type="EMBL" id="BEI88401.1"/>
    </source>
</evidence>
<organism evidence="11 12">
    <name type="scientific">Cutaneotrichosporon cavernicola</name>
    <dbReference type="NCBI Taxonomy" id="279322"/>
    <lineage>
        <taxon>Eukaryota</taxon>
        <taxon>Fungi</taxon>
        <taxon>Dikarya</taxon>
        <taxon>Basidiomycota</taxon>
        <taxon>Agaricomycotina</taxon>
        <taxon>Tremellomycetes</taxon>
        <taxon>Trichosporonales</taxon>
        <taxon>Trichosporonaceae</taxon>
        <taxon>Cutaneotrichosporon</taxon>
    </lineage>
</organism>
<dbReference type="RefSeq" id="XP_060453667.1">
    <property type="nucleotide sequence ID" value="XM_060596700.1"/>
</dbReference>
<dbReference type="AlphaFoldDB" id="A0AA48KZ96"/>
<dbReference type="Proteomes" id="UP001233271">
    <property type="component" value="Chromosome 1"/>
</dbReference>
<comment type="similarity">
    <text evidence="2">Belongs to the CBP4 family.</text>
</comment>
<evidence type="ECO:0000256" key="5">
    <source>
        <dbReference type="ARBA" id="ARBA00022989"/>
    </source>
</evidence>
<comment type="subcellular location">
    <subcellularLocation>
        <location evidence="1">Mitochondrion inner membrane</location>
        <topology evidence="1">Single-pass membrane protein</topology>
    </subcellularLocation>
</comment>
<evidence type="ECO:0000256" key="10">
    <source>
        <dbReference type="SAM" id="Phobius"/>
    </source>
</evidence>
<dbReference type="KEGG" id="ccac:CcaHIS019_0111190"/>
<evidence type="ECO:0000256" key="1">
    <source>
        <dbReference type="ARBA" id="ARBA00004434"/>
    </source>
</evidence>
<reference evidence="11" key="1">
    <citation type="journal article" date="2023" name="BMC Genomics">
        <title>Chromosome-level genome assemblies of Cutaneotrichosporon spp. (Trichosporonales, Basidiomycota) reveal imbalanced evolution between nucleotide sequences and chromosome synteny.</title>
        <authorList>
            <person name="Kobayashi Y."/>
            <person name="Kayamori A."/>
            <person name="Aoki K."/>
            <person name="Shiwa Y."/>
            <person name="Matsutani M."/>
            <person name="Fujita N."/>
            <person name="Sugita T."/>
            <person name="Iwasaki W."/>
            <person name="Tanaka N."/>
            <person name="Takashima M."/>
        </authorList>
    </citation>
    <scope>NUCLEOTIDE SEQUENCE</scope>
    <source>
        <strain evidence="11">HIS019</strain>
    </source>
</reference>
<evidence type="ECO:0000256" key="6">
    <source>
        <dbReference type="ARBA" id="ARBA00023128"/>
    </source>
</evidence>
<evidence type="ECO:0000256" key="3">
    <source>
        <dbReference type="ARBA" id="ARBA00022692"/>
    </source>
</evidence>
<name>A0AA48KZ96_9TREE</name>
<evidence type="ECO:0000256" key="4">
    <source>
        <dbReference type="ARBA" id="ARBA00022792"/>
    </source>
</evidence>
<keyword evidence="3 10" id="KW-0812">Transmembrane</keyword>
<proteinExistence type="inferred from homology"/>
<evidence type="ECO:0000313" key="12">
    <source>
        <dbReference type="Proteomes" id="UP001233271"/>
    </source>
</evidence>
<evidence type="ECO:0000256" key="7">
    <source>
        <dbReference type="ARBA" id="ARBA00023136"/>
    </source>
</evidence>
<evidence type="ECO:0000256" key="9">
    <source>
        <dbReference type="ARBA" id="ARBA00025413"/>
    </source>
</evidence>
<feature type="transmembrane region" description="Helical" evidence="10">
    <location>
        <begin position="6"/>
        <end position="25"/>
    </location>
</feature>
<evidence type="ECO:0000256" key="8">
    <source>
        <dbReference type="ARBA" id="ARBA00023186"/>
    </source>
</evidence>
<keyword evidence="5 10" id="KW-1133">Transmembrane helix</keyword>